<keyword evidence="4" id="KW-1185">Reference proteome</keyword>
<name>A0ABY4N5H4_9MICO</name>
<feature type="chain" id="PRO_5045267699" evidence="2">
    <location>
        <begin position="29"/>
        <end position="572"/>
    </location>
</feature>
<evidence type="ECO:0000256" key="2">
    <source>
        <dbReference type="SAM" id="SignalP"/>
    </source>
</evidence>
<dbReference type="EMBL" id="CP097218">
    <property type="protein sequence ID" value="UQN28640.1"/>
    <property type="molecule type" value="Genomic_DNA"/>
</dbReference>
<gene>
    <name evidence="3" type="ORF">M4486_13515</name>
</gene>
<dbReference type="InterPro" id="IPR006626">
    <property type="entry name" value="PbH1"/>
</dbReference>
<dbReference type="SUPFAM" id="SSF51126">
    <property type="entry name" value="Pectin lyase-like"/>
    <property type="match status" value="1"/>
</dbReference>
<evidence type="ECO:0000313" key="4">
    <source>
        <dbReference type="Proteomes" id="UP001055868"/>
    </source>
</evidence>
<accession>A0ABY4N5H4</accession>
<dbReference type="Gene3D" id="2.160.20.10">
    <property type="entry name" value="Single-stranded right-handed beta-helix, Pectin lyase-like"/>
    <property type="match status" value="1"/>
</dbReference>
<feature type="region of interest" description="Disordered" evidence="1">
    <location>
        <begin position="531"/>
        <end position="572"/>
    </location>
</feature>
<evidence type="ECO:0000256" key="1">
    <source>
        <dbReference type="SAM" id="MobiDB-lite"/>
    </source>
</evidence>
<keyword evidence="2" id="KW-0732">Signal</keyword>
<dbReference type="InterPro" id="IPR011050">
    <property type="entry name" value="Pectin_lyase_fold/virulence"/>
</dbReference>
<feature type="compositionally biased region" description="Low complexity" evidence="1">
    <location>
        <begin position="28"/>
        <end position="62"/>
    </location>
</feature>
<dbReference type="SMART" id="SM00710">
    <property type="entry name" value="PbH1"/>
    <property type="match status" value="5"/>
</dbReference>
<reference evidence="3" key="1">
    <citation type="submission" date="2022-05" db="EMBL/GenBank/DDBJ databases">
        <title>Genomic analysis of Brachybacterium sp. CBA3104.</title>
        <authorList>
            <person name="Roh S.W."/>
            <person name="Kim Y.B."/>
            <person name="Kim Y."/>
        </authorList>
    </citation>
    <scope>NUCLEOTIDE SEQUENCE</scope>
    <source>
        <strain evidence="3">CBA3104</strain>
    </source>
</reference>
<dbReference type="InterPro" id="IPR012334">
    <property type="entry name" value="Pectin_lyas_fold"/>
</dbReference>
<sequence length="572" mass="60488">MPQSRRSRWMVGALTLVAAAALAAPAQAASHDTRPAPAAQQSSAQLPSAQLTAAQLSSAAPAHGSVGPRAGDRGVPGTTAWEHSRRDHRSTGRASRTIHVDCSAASNGDGSARAPLNSLEAAGARKLSAGDHLLLRRGTTCEGTLTLTGRGTTRAPIVVGAYGHGTARAHVEGAGAASAVHLQNMEHVVLQDLEVTNAADPGTARRGVLVSLADTGTRSGFEIRNLDIHDVLGDDAKGPDGSQGLAFRVTGSTPSAFDDVRIHDNSIRHVDRQAMVVVLSDFSCRPEVDCTEAEDWTPSTRVKIERNLIEDAGGDGIIANTTTGALLQDNVVRGFNVRSKQYNAGLWTFNSDDALAQYNEASGGKGHLDGMAYDIDGATVDNTFQYNYSHDNEGGFFLLCTHTDRQRGSLVQYNVSQDDQYRGIENCAGEIESALIRHNTISVGEGVTQTLVNENTDSLRNVRFEGNIVSAREGGSIDMNLAPTTGYTFTGNVLHAVVGAPEDPTGSTEDPRLCAPGTAEDASDVARAYRVDRRSPARGLAPSVERGLRDYSGERVDHRAPTAGALESPRRC</sequence>
<feature type="compositionally biased region" description="Basic and acidic residues" evidence="1">
    <location>
        <begin position="546"/>
        <end position="560"/>
    </location>
</feature>
<organism evidence="3 4">
    <name type="scientific">Brachybacterium kimchii</name>
    <dbReference type="NCBI Taxonomy" id="2942909"/>
    <lineage>
        <taxon>Bacteria</taxon>
        <taxon>Bacillati</taxon>
        <taxon>Actinomycetota</taxon>
        <taxon>Actinomycetes</taxon>
        <taxon>Micrococcales</taxon>
        <taxon>Dermabacteraceae</taxon>
        <taxon>Brachybacterium</taxon>
    </lineage>
</organism>
<feature type="region of interest" description="Disordered" evidence="1">
    <location>
        <begin position="28"/>
        <end position="112"/>
    </location>
</feature>
<proteinExistence type="predicted"/>
<protein>
    <submittedName>
        <fullName evidence="3">Right-handed parallel beta-helix repeat-containing protein</fullName>
    </submittedName>
</protein>
<evidence type="ECO:0000313" key="3">
    <source>
        <dbReference type="EMBL" id="UQN28640.1"/>
    </source>
</evidence>
<dbReference type="RefSeq" id="WP_249477768.1">
    <property type="nucleotide sequence ID" value="NZ_CP097218.1"/>
</dbReference>
<dbReference type="Proteomes" id="UP001055868">
    <property type="component" value="Chromosome"/>
</dbReference>
<feature type="signal peptide" evidence="2">
    <location>
        <begin position="1"/>
        <end position="28"/>
    </location>
</feature>